<dbReference type="PANTHER" id="PTHR33495:SF2">
    <property type="entry name" value="ANTI-SIGMA FACTOR ANTAGONIST TM_1081-RELATED"/>
    <property type="match status" value="1"/>
</dbReference>
<proteinExistence type="inferred from homology"/>
<keyword evidence="5" id="KW-1185">Reference proteome</keyword>
<dbReference type="Proteomes" id="UP000431901">
    <property type="component" value="Unassembled WGS sequence"/>
</dbReference>
<evidence type="ECO:0000256" key="2">
    <source>
        <dbReference type="RuleBase" id="RU003749"/>
    </source>
</evidence>
<organism evidence="4 5">
    <name type="scientific">Actinomadura rayongensis</name>
    <dbReference type="NCBI Taxonomy" id="1429076"/>
    <lineage>
        <taxon>Bacteria</taxon>
        <taxon>Bacillati</taxon>
        <taxon>Actinomycetota</taxon>
        <taxon>Actinomycetes</taxon>
        <taxon>Streptosporangiales</taxon>
        <taxon>Thermomonosporaceae</taxon>
        <taxon>Actinomadura</taxon>
    </lineage>
</organism>
<dbReference type="SUPFAM" id="SSF52091">
    <property type="entry name" value="SpoIIaa-like"/>
    <property type="match status" value="1"/>
</dbReference>
<dbReference type="Pfam" id="PF01740">
    <property type="entry name" value="STAS"/>
    <property type="match status" value="1"/>
</dbReference>
<dbReference type="InterPro" id="IPR003658">
    <property type="entry name" value="Anti-sigma_ant"/>
</dbReference>
<name>A0A6I4WIW2_9ACTN</name>
<dbReference type="AlphaFoldDB" id="A0A6I4WIW2"/>
<feature type="domain" description="STAS" evidence="3">
    <location>
        <begin position="15"/>
        <end position="111"/>
    </location>
</feature>
<accession>A0A6I4WIW2</accession>
<dbReference type="NCBIfam" id="TIGR00377">
    <property type="entry name" value="ant_ant_sig"/>
    <property type="match status" value="1"/>
</dbReference>
<reference evidence="4 5" key="1">
    <citation type="submission" date="2019-12" db="EMBL/GenBank/DDBJ databases">
        <title>Nocardia macrotermitis sp. nov. and Nocardia aurantia sp. nov., isolated from the gut of the fungus growing-termite Macrotermes natalensis.</title>
        <authorList>
            <person name="Christine B."/>
            <person name="Rene B."/>
        </authorList>
    </citation>
    <scope>NUCLEOTIDE SEQUENCE [LARGE SCALE GENOMIC DNA]</scope>
    <source>
        <strain evidence="4 5">DSM 102126</strain>
    </source>
</reference>
<evidence type="ECO:0000313" key="5">
    <source>
        <dbReference type="Proteomes" id="UP000431901"/>
    </source>
</evidence>
<dbReference type="CDD" id="cd07043">
    <property type="entry name" value="STAS_anti-anti-sigma_factors"/>
    <property type="match status" value="1"/>
</dbReference>
<protein>
    <recommendedName>
        <fullName evidence="2">Anti-sigma factor antagonist</fullName>
    </recommendedName>
</protein>
<gene>
    <name evidence="4" type="ORF">GQ466_23225</name>
</gene>
<dbReference type="Gene3D" id="3.30.750.24">
    <property type="entry name" value="STAS domain"/>
    <property type="match status" value="1"/>
</dbReference>
<dbReference type="GO" id="GO:0043856">
    <property type="term" value="F:anti-sigma factor antagonist activity"/>
    <property type="evidence" value="ECO:0007669"/>
    <property type="project" value="InterPro"/>
</dbReference>
<dbReference type="PANTHER" id="PTHR33495">
    <property type="entry name" value="ANTI-SIGMA FACTOR ANTAGONIST TM_1081-RELATED-RELATED"/>
    <property type="match status" value="1"/>
</dbReference>
<dbReference type="InterPro" id="IPR002645">
    <property type="entry name" value="STAS_dom"/>
</dbReference>
<evidence type="ECO:0000256" key="1">
    <source>
        <dbReference type="ARBA" id="ARBA00009013"/>
    </source>
</evidence>
<dbReference type="InterPro" id="IPR036513">
    <property type="entry name" value="STAS_dom_sf"/>
</dbReference>
<dbReference type="EMBL" id="WUTW01000005">
    <property type="protein sequence ID" value="MXQ66934.1"/>
    <property type="molecule type" value="Genomic_DNA"/>
</dbReference>
<dbReference type="RefSeq" id="WP_161105111.1">
    <property type="nucleotide sequence ID" value="NZ_JBHLYI010000003.1"/>
</dbReference>
<dbReference type="OrthoDB" id="3297400at2"/>
<evidence type="ECO:0000313" key="4">
    <source>
        <dbReference type="EMBL" id="MXQ66934.1"/>
    </source>
</evidence>
<sequence length="116" mass="12796">MDFGLHLVRHDRYTIVEVRGELDLVSRDRFEETMLDVVEAGHALIVDMHDVTFCDSTGLNAVVSANRRAAGAGVPLVLVALTERVRRIFHITAVDRFIPVYDSLEEAVGALPSAAH</sequence>
<comment type="similarity">
    <text evidence="1 2">Belongs to the anti-sigma-factor antagonist family.</text>
</comment>
<comment type="caution">
    <text evidence="4">The sequence shown here is derived from an EMBL/GenBank/DDBJ whole genome shotgun (WGS) entry which is preliminary data.</text>
</comment>
<evidence type="ECO:0000259" key="3">
    <source>
        <dbReference type="PROSITE" id="PS50801"/>
    </source>
</evidence>
<dbReference type="PROSITE" id="PS50801">
    <property type="entry name" value="STAS"/>
    <property type="match status" value="1"/>
</dbReference>